<accession>A0AAE0FHW2</accession>
<evidence type="ECO:0000313" key="2">
    <source>
        <dbReference type="EMBL" id="KAK3260126.1"/>
    </source>
</evidence>
<reference evidence="2 3" key="1">
    <citation type="journal article" date="2015" name="Genome Biol. Evol.">
        <title>Comparative Genomics of a Bacterivorous Green Alga Reveals Evolutionary Causalities and Consequences of Phago-Mixotrophic Mode of Nutrition.</title>
        <authorList>
            <person name="Burns J.A."/>
            <person name="Paasch A."/>
            <person name="Narechania A."/>
            <person name="Kim E."/>
        </authorList>
    </citation>
    <scope>NUCLEOTIDE SEQUENCE [LARGE SCALE GENOMIC DNA]</scope>
    <source>
        <strain evidence="2 3">PLY_AMNH</strain>
    </source>
</reference>
<dbReference type="Pfam" id="PF04864">
    <property type="entry name" value="Alliinase_C"/>
    <property type="match status" value="1"/>
</dbReference>
<dbReference type="Proteomes" id="UP001190700">
    <property type="component" value="Unassembled WGS sequence"/>
</dbReference>
<keyword evidence="3" id="KW-1185">Reference proteome</keyword>
<organism evidence="2 3">
    <name type="scientific">Cymbomonas tetramitiformis</name>
    <dbReference type="NCBI Taxonomy" id="36881"/>
    <lineage>
        <taxon>Eukaryota</taxon>
        <taxon>Viridiplantae</taxon>
        <taxon>Chlorophyta</taxon>
        <taxon>Pyramimonadophyceae</taxon>
        <taxon>Pyramimonadales</taxon>
        <taxon>Pyramimonadaceae</taxon>
        <taxon>Cymbomonas</taxon>
    </lineage>
</organism>
<dbReference type="AlphaFoldDB" id="A0AAE0FHW2"/>
<comment type="caution">
    <text evidence="2">The sequence shown here is derived from an EMBL/GenBank/DDBJ whole genome shotgun (WGS) entry which is preliminary data.</text>
</comment>
<dbReference type="EMBL" id="LGRX02018141">
    <property type="protein sequence ID" value="KAK3260126.1"/>
    <property type="molecule type" value="Genomic_DNA"/>
</dbReference>
<dbReference type="GO" id="GO:0016846">
    <property type="term" value="F:carbon-sulfur lyase activity"/>
    <property type="evidence" value="ECO:0007669"/>
    <property type="project" value="InterPro"/>
</dbReference>
<dbReference type="Gene3D" id="3.90.1150.10">
    <property type="entry name" value="Aspartate Aminotransferase, domain 1"/>
    <property type="match status" value="2"/>
</dbReference>
<evidence type="ECO:0000259" key="1">
    <source>
        <dbReference type="Pfam" id="PF04864"/>
    </source>
</evidence>
<dbReference type="InterPro" id="IPR015422">
    <property type="entry name" value="PyrdxlP-dep_Trfase_small"/>
</dbReference>
<gene>
    <name evidence="2" type="ORF">CYMTET_30902</name>
</gene>
<protein>
    <recommendedName>
        <fullName evidence="1">Alliinase C-terminal domain-containing protein</fullName>
    </recommendedName>
</protein>
<dbReference type="SUPFAM" id="SSF53383">
    <property type="entry name" value="PLP-dependent transferases"/>
    <property type="match status" value="1"/>
</dbReference>
<sequence length="134" mass="14839">MFQWASDKMQYKWRTLKEVVASSDRFSLEDTELLPAGRCAFMKKTLPPSPAYAWIKCNKDEDAAPCASSAASGEATYRGLPLCGCAKVMRDAGIIGVPGKYYGMPLSHMRIELLQRVEDFDTLIGNLRSLIGGR</sequence>
<proteinExistence type="predicted"/>
<dbReference type="InterPro" id="IPR006948">
    <property type="entry name" value="Alliinase_C"/>
</dbReference>
<feature type="domain" description="Alliinase C-terminal" evidence="1">
    <location>
        <begin position="1"/>
        <end position="63"/>
    </location>
</feature>
<evidence type="ECO:0000313" key="3">
    <source>
        <dbReference type="Proteomes" id="UP001190700"/>
    </source>
</evidence>
<dbReference type="InterPro" id="IPR015424">
    <property type="entry name" value="PyrdxlP-dep_Trfase"/>
</dbReference>
<name>A0AAE0FHW2_9CHLO</name>